<dbReference type="RefSeq" id="WP_307326406.1">
    <property type="nucleotide sequence ID" value="NZ_JAUSUG010000011.1"/>
</dbReference>
<reference evidence="1 2" key="1">
    <citation type="submission" date="2023-07" db="EMBL/GenBank/DDBJ databases">
        <title>Genomic Encyclopedia of Type Strains, Phase IV (KMG-IV): sequencing the most valuable type-strain genomes for metagenomic binning, comparative biology and taxonomic classification.</title>
        <authorList>
            <person name="Goeker M."/>
        </authorList>
    </citation>
    <scope>NUCLEOTIDE SEQUENCE [LARGE SCALE GENOMIC DNA]</scope>
    <source>
        <strain evidence="1 2">DSM 9768</strain>
    </source>
</reference>
<evidence type="ECO:0000313" key="2">
    <source>
        <dbReference type="Proteomes" id="UP001230005"/>
    </source>
</evidence>
<accession>A0ABT9ZXL9</accession>
<protein>
    <submittedName>
        <fullName evidence="1">Uncharacterized protein</fullName>
    </submittedName>
</protein>
<organism evidence="1 2">
    <name type="scientific">Evansella vedderi</name>
    <dbReference type="NCBI Taxonomy" id="38282"/>
    <lineage>
        <taxon>Bacteria</taxon>
        <taxon>Bacillati</taxon>
        <taxon>Bacillota</taxon>
        <taxon>Bacilli</taxon>
        <taxon>Bacillales</taxon>
        <taxon>Bacillaceae</taxon>
        <taxon>Evansella</taxon>
    </lineage>
</organism>
<comment type="caution">
    <text evidence="1">The sequence shown here is derived from an EMBL/GenBank/DDBJ whole genome shotgun (WGS) entry which is preliminary data.</text>
</comment>
<gene>
    <name evidence="1" type="ORF">J2S74_002858</name>
</gene>
<evidence type="ECO:0000313" key="1">
    <source>
        <dbReference type="EMBL" id="MDQ0255476.1"/>
    </source>
</evidence>
<dbReference type="EMBL" id="JAUSUG010000011">
    <property type="protein sequence ID" value="MDQ0255476.1"/>
    <property type="molecule type" value="Genomic_DNA"/>
</dbReference>
<keyword evidence="2" id="KW-1185">Reference proteome</keyword>
<proteinExistence type="predicted"/>
<dbReference type="Proteomes" id="UP001230005">
    <property type="component" value="Unassembled WGS sequence"/>
</dbReference>
<name>A0ABT9ZXL9_9BACI</name>
<sequence>MEKITFKDVANSMGLSEESCRISMSLPPVAEEVANYRVFCLAEMLVNRAKPTIKKVTYNQWAEVRKVFLYTTDTFIAVVQFNGSPQTFPLKIPMSAIMGHPSHVVMNARKIERELDDQLKGWSKVTLNGMRKFSNIVEVLHAMQNLKGNKEKKKVS</sequence>